<keyword evidence="3" id="KW-0539">Nucleus</keyword>
<dbReference type="PANTHER" id="PTHR12940:SF0">
    <property type="entry name" value="SPLICING FACTOR ESS-2 HOMOLOG"/>
    <property type="match status" value="1"/>
</dbReference>
<evidence type="ECO:0000256" key="1">
    <source>
        <dbReference type="ARBA" id="ARBA00004123"/>
    </source>
</evidence>
<evidence type="ECO:0000256" key="4">
    <source>
        <dbReference type="SAM" id="MobiDB-lite"/>
    </source>
</evidence>
<dbReference type="InterPro" id="IPR019148">
    <property type="entry name" value="Nuclear_protein_DGCR14_ESS-2"/>
</dbReference>
<dbReference type="PANTHER" id="PTHR12940">
    <property type="entry name" value="ES-2 PROTEIN - RELATED"/>
    <property type="match status" value="1"/>
</dbReference>
<gene>
    <name evidence="5" type="primary">DGCR14</name>
    <name evidence="5" type="ORF">MHBO_001450</name>
</gene>
<dbReference type="Proteomes" id="UP001439008">
    <property type="component" value="Unassembled WGS sequence"/>
</dbReference>
<reference evidence="5 6" key="1">
    <citation type="journal article" date="2024" name="BMC Biol.">
        <title>Comparative genomics of Ascetosporea gives new insight into the evolutionary basis for animal parasitism in Rhizaria.</title>
        <authorList>
            <person name="Hiltunen Thoren M."/>
            <person name="Onut-Brannstrom I."/>
            <person name="Alfjorden A."/>
            <person name="Peckova H."/>
            <person name="Swords F."/>
            <person name="Hooper C."/>
            <person name="Holzer A.S."/>
            <person name="Bass D."/>
            <person name="Burki F."/>
        </authorList>
    </citation>
    <scope>NUCLEOTIDE SEQUENCE [LARGE SCALE GENOMIC DNA]</scope>
    <source>
        <strain evidence="5">20-A016</strain>
    </source>
</reference>
<feature type="region of interest" description="Disordered" evidence="4">
    <location>
        <begin position="279"/>
        <end position="355"/>
    </location>
</feature>
<comment type="subcellular location">
    <subcellularLocation>
        <location evidence="1">Nucleus</location>
    </subcellularLocation>
</comment>
<evidence type="ECO:0000313" key="5">
    <source>
        <dbReference type="EMBL" id="MES1919655.1"/>
    </source>
</evidence>
<organism evidence="5 6">
    <name type="scientific">Bonamia ostreae</name>
    <dbReference type="NCBI Taxonomy" id="126728"/>
    <lineage>
        <taxon>Eukaryota</taxon>
        <taxon>Sar</taxon>
        <taxon>Rhizaria</taxon>
        <taxon>Endomyxa</taxon>
        <taxon>Ascetosporea</taxon>
        <taxon>Haplosporida</taxon>
        <taxon>Bonamia</taxon>
    </lineage>
</organism>
<keyword evidence="6" id="KW-1185">Reference proteome</keyword>
<dbReference type="EMBL" id="JBDODL010000357">
    <property type="protein sequence ID" value="MES1919655.1"/>
    <property type="molecule type" value="Genomic_DNA"/>
</dbReference>
<evidence type="ECO:0000256" key="3">
    <source>
        <dbReference type="ARBA" id="ARBA00023242"/>
    </source>
</evidence>
<comment type="caution">
    <text evidence="5">The sequence shown here is derived from an EMBL/GenBank/DDBJ whole genome shotgun (WGS) entry which is preliminary data.</text>
</comment>
<accession>A0ABV2AJ02</accession>
<sequence>MDDENGIKILTDDEYAEQMNRIIKRDYFPYQETLRRKNDLLKELQNSSAVYENNDKILTPTPTPILPKIDKDENAVSAKNKSLDDFARSNASSDELAFQKIVAKNNRELAAKFWWVENNSSVRGQTLALPSAGRKLFLEAKKNAPDWTENKSVARNSDEEPMQVSRKNHLMFMSSEPAAIEEGFVKAKKASFRSENTRFKTPTARENSESKIDRIEQNGTPSVGGFRLVESTPQIEPSAGNVSPLVTWGSIQNTPLRLEDEDDLESKRVFKMFEKSRKEKAHHSLAKKIKKARNGRNGTPLSTPGKFAGVSMSPFGGLSPAGMRMLQMTGRGGRSVGEDLRKSYGHTPFTPKIKD</sequence>
<evidence type="ECO:0000256" key="2">
    <source>
        <dbReference type="ARBA" id="ARBA00009072"/>
    </source>
</evidence>
<comment type="similarity">
    <text evidence="2">Belongs to the ESS2 family.</text>
</comment>
<dbReference type="Pfam" id="PF09751">
    <property type="entry name" value="Es2"/>
    <property type="match status" value="1"/>
</dbReference>
<evidence type="ECO:0000313" key="6">
    <source>
        <dbReference type="Proteomes" id="UP001439008"/>
    </source>
</evidence>
<protein>
    <submittedName>
        <fullName evidence="5">DiGeorge syndrome critical region protein 14</fullName>
    </submittedName>
</protein>
<proteinExistence type="inferred from homology"/>
<name>A0ABV2AJ02_9EUKA</name>
<feature type="compositionally biased region" description="Basic residues" evidence="4">
    <location>
        <begin position="279"/>
        <end position="294"/>
    </location>
</feature>